<reference evidence="2" key="1">
    <citation type="journal article" date="2020" name="Nature">
        <title>Giant virus diversity and host interactions through global metagenomics.</title>
        <authorList>
            <person name="Schulz F."/>
            <person name="Roux S."/>
            <person name="Paez-Espino D."/>
            <person name="Jungbluth S."/>
            <person name="Walsh D.A."/>
            <person name="Denef V.J."/>
            <person name="McMahon K.D."/>
            <person name="Konstantinidis K.T."/>
            <person name="Eloe-Fadrosh E.A."/>
            <person name="Kyrpides N.C."/>
            <person name="Woyke T."/>
        </authorList>
    </citation>
    <scope>NUCLEOTIDE SEQUENCE</scope>
    <source>
        <strain evidence="2">GVMAG-M-3300018080-19</strain>
    </source>
</reference>
<evidence type="ECO:0000313" key="2">
    <source>
        <dbReference type="EMBL" id="QHS93563.1"/>
    </source>
</evidence>
<sequence length="104" mass="11428">MPCNWSPGCNVTTTLQEACRLANCSRYIGFDSSLDCTQSCFNPTDSYVVCPLTEAIYCYSPSVSTGDAIIFEVLICIGVFCFIAILWSYACCPPPKKRRQTTGV</sequence>
<keyword evidence="1" id="KW-0812">Transmembrane</keyword>
<name>A0A6C0BQN2_9ZZZZ</name>
<organism evidence="2">
    <name type="scientific">viral metagenome</name>
    <dbReference type="NCBI Taxonomy" id="1070528"/>
    <lineage>
        <taxon>unclassified sequences</taxon>
        <taxon>metagenomes</taxon>
        <taxon>organismal metagenomes</taxon>
    </lineage>
</organism>
<protein>
    <submittedName>
        <fullName evidence="2">Uncharacterized protein</fullName>
    </submittedName>
</protein>
<accession>A0A6C0BQN2</accession>
<dbReference type="AlphaFoldDB" id="A0A6C0BQN2"/>
<evidence type="ECO:0000256" key="1">
    <source>
        <dbReference type="SAM" id="Phobius"/>
    </source>
</evidence>
<feature type="transmembrane region" description="Helical" evidence="1">
    <location>
        <begin position="69"/>
        <end position="90"/>
    </location>
</feature>
<keyword evidence="1" id="KW-0472">Membrane</keyword>
<dbReference type="EMBL" id="MN739207">
    <property type="protein sequence ID" value="QHS93563.1"/>
    <property type="molecule type" value="Genomic_DNA"/>
</dbReference>
<proteinExistence type="predicted"/>
<keyword evidence="1" id="KW-1133">Transmembrane helix</keyword>